<keyword evidence="4" id="KW-0548">Nucleotidyltransferase</keyword>
<reference evidence="10" key="1">
    <citation type="journal article" date="2015" name="Nature">
        <title>Complex archaea that bridge the gap between prokaryotes and eukaryotes.</title>
        <authorList>
            <person name="Spang A."/>
            <person name="Saw J.H."/>
            <person name="Jorgensen S.L."/>
            <person name="Zaremba-Niedzwiedzka K."/>
            <person name="Martijn J."/>
            <person name="Lind A.E."/>
            <person name="van Eijk R."/>
            <person name="Schleper C."/>
            <person name="Guy L."/>
            <person name="Ettema T.J."/>
        </authorList>
    </citation>
    <scope>NUCLEOTIDE SEQUENCE</scope>
</reference>
<protein>
    <recommendedName>
        <fullName evidence="2">DNA-directed DNA polymerase</fullName>
        <ecNumber evidence="2">2.7.7.7</ecNumber>
    </recommendedName>
</protein>
<evidence type="ECO:0000256" key="6">
    <source>
        <dbReference type="ARBA" id="ARBA00022932"/>
    </source>
</evidence>
<evidence type="ECO:0000256" key="1">
    <source>
        <dbReference type="ARBA" id="ARBA00005755"/>
    </source>
</evidence>
<dbReference type="InterPro" id="IPR017964">
    <property type="entry name" value="DNA-dir_DNA_pol_B_CS"/>
</dbReference>
<evidence type="ECO:0000313" key="10">
    <source>
        <dbReference type="EMBL" id="KKL15750.1"/>
    </source>
</evidence>
<dbReference type="Pfam" id="PF03175">
    <property type="entry name" value="DNA_pol_B_2"/>
    <property type="match status" value="1"/>
</dbReference>
<evidence type="ECO:0000256" key="3">
    <source>
        <dbReference type="ARBA" id="ARBA00022679"/>
    </source>
</evidence>
<comment type="similarity">
    <text evidence="1">Belongs to the DNA polymerase type-B family.</text>
</comment>
<evidence type="ECO:0000256" key="8">
    <source>
        <dbReference type="ARBA" id="ARBA00049244"/>
    </source>
</evidence>
<evidence type="ECO:0000256" key="5">
    <source>
        <dbReference type="ARBA" id="ARBA00022705"/>
    </source>
</evidence>
<dbReference type="GO" id="GO:0000166">
    <property type="term" value="F:nucleotide binding"/>
    <property type="evidence" value="ECO:0007669"/>
    <property type="project" value="InterPro"/>
</dbReference>
<dbReference type="Gene3D" id="3.90.1600.10">
    <property type="entry name" value="Palm domain of DNA polymerase"/>
    <property type="match status" value="1"/>
</dbReference>
<evidence type="ECO:0000256" key="4">
    <source>
        <dbReference type="ARBA" id="ARBA00022695"/>
    </source>
</evidence>
<dbReference type="PROSITE" id="PS00116">
    <property type="entry name" value="DNA_POLYMERASE_B"/>
    <property type="match status" value="1"/>
</dbReference>
<organism evidence="10">
    <name type="scientific">marine sediment metagenome</name>
    <dbReference type="NCBI Taxonomy" id="412755"/>
    <lineage>
        <taxon>unclassified sequences</taxon>
        <taxon>metagenomes</taxon>
        <taxon>ecological metagenomes</taxon>
    </lineage>
</organism>
<comment type="caution">
    <text evidence="10">The sequence shown here is derived from an EMBL/GenBank/DDBJ whole genome shotgun (WGS) entry which is preliminary data.</text>
</comment>
<keyword evidence="5" id="KW-0235">DNA replication</keyword>
<evidence type="ECO:0000259" key="9">
    <source>
        <dbReference type="Pfam" id="PF03175"/>
    </source>
</evidence>
<dbReference type="InterPro" id="IPR004868">
    <property type="entry name" value="DNA-dir_DNA_pol_B_mt/vir"/>
</dbReference>
<dbReference type="AlphaFoldDB" id="A0A0F9B2A2"/>
<dbReference type="GO" id="GO:0003887">
    <property type="term" value="F:DNA-directed DNA polymerase activity"/>
    <property type="evidence" value="ECO:0007669"/>
    <property type="project" value="UniProtKB-KW"/>
</dbReference>
<feature type="non-terminal residue" evidence="10">
    <location>
        <position position="1"/>
    </location>
</feature>
<proteinExistence type="inferred from homology"/>
<dbReference type="InterPro" id="IPR023211">
    <property type="entry name" value="DNA_pol_palm_dom_sf"/>
</dbReference>
<evidence type="ECO:0000256" key="7">
    <source>
        <dbReference type="ARBA" id="ARBA00023125"/>
    </source>
</evidence>
<sequence length="253" mass="28744">VKTLCEYKGAPVFGKYVDFFYAAKAAAKKANTTSEILFTKLMLNSLYGKFGQKSSSWDLIGSAPVDDCGVETIYNSETSKWIRQYTFAGNVFEVNYEDESTESFPAIAAHVTAYARLCLYKLIEQAGRANVYYCDTDSLFTNEEGYKRLTDRLDATRLGALDLQKTAEELIIYCPKDYKLDNDIKIKGIRKNAKQVGPTSYQQEQWLTLRSLVARGNIDEYVVKTITKTLYRRYEKGDVHPDGSITPYHLDEP</sequence>
<keyword evidence="7" id="KW-0238">DNA-binding</keyword>
<feature type="domain" description="DNA-directed DNA polymerase family B mitochondria/virus" evidence="9">
    <location>
        <begin position="11"/>
        <end position="124"/>
    </location>
</feature>
<keyword evidence="3" id="KW-0808">Transferase</keyword>
<dbReference type="SUPFAM" id="SSF56672">
    <property type="entry name" value="DNA/RNA polymerases"/>
    <property type="match status" value="1"/>
</dbReference>
<comment type="catalytic activity">
    <reaction evidence="8">
        <text>DNA(n) + a 2'-deoxyribonucleoside 5'-triphosphate = DNA(n+1) + diphosphate</text>
        <dbReference type="Rhea" id="RHEA:22508"/>
        <dbReference type="Rhea" id="RHEA-COMP:17339"/>
        <dbReference type="Rhea" id="RHEA-COMP:17340"/>
        <dbReference type="ChEBI" id="CHEBI:33019"/>
        <dbReference type="ChEBI" id="CHEBI:61560"/>
        <dbReference type="ChEBI" id="CHEBI:173112"/>
        <dbReference type="EC" id="2.7.7.7"/>
    </reaction>
</comment>
<dbReference type="GO" id="GO:0003677">
    <property type="term" value="F:DNA binding"/>
    <property type="evidence" value="ECO:0007669"/>
    <property type="project" value="UniProtKB-KW"/>
</dbReference>
<dbReference type="EMBL" id="LAZR01039945">
    <property type="protein sequence ID" value="KKL15750.1"/>
    <property type="molecule type" value="Genomic_DNA"/>
</dbReference>
<name>A0A0F9B2A2_9ZZZZ</name>
<accession>A0A0F9B2A2</accession>
<evidence type="ECO:0000256" key="2">
    <source>
        <dbReference type="ARBA" id="ARBA00012417"/>
    </source>
</evidence>
<keyword evidence="6" id="KW-0239">DNA-directed DNA polymerase</keyword>
<dbReference type="EC" id="2.7.7.7" evidence="2"/>
<dbReference type="Gene3D" id="1.10.287.690">
    <property type="entry name" value="Helix hairpin bin"/>
    <property type="match status" value="1"/>
</dbReference>
<dbReference type="GO" id="GO:0006260">
    <property type="term" value="P:DNA replication"/>
    <property type="evidence" value="ECO:0007669"/>
    <property type="project" value="UniProtKB-KW"/>
</dbReference>
<gene>
    <name evidence="10" type="ORF">LCGC14_2502480</name>
</gene>
<dbReference type="InterPro" id="IPR043502">
    <property type="entry name" value="DNA/RNA_pol_sf"/>
</dbReference>